<feature type="region of interest" description="Disordered" evidence="6">
    <location>
        <begin position="455"/>
        <end position="485"/>
    </location>
</feature>
<accession>A0A9Q8Z3Q6</accession>
<keyword evidence="8" id="KW-1185">Reference proteome</keyword>
<feature type="region of interest" description="Disordered" evidence="6">
    <location>
        <begin position="196"/>
        <end position="280"/>
    </location>
</feature>
<comment type="function">
    <text evidence="1">Required for peroxisome inheritance.</text>
</comment>
<keyword evidence="5" id="KW-0472">Membrane</keyword>
<feature type="region of interest" description="Disordered" evidence="6">
    <location>
        <begin position="405"/>
        <end position="443"/>
    </location>
</feature>
<dbReference type="Proteomes" id="UP001056012">
    <property type="component" value="Chromosome 2"/>
</dbReference>
<dbReference type="OrthoDB" id="4097008at2759"/>
<comment type="similarity">
    <text evidence="3">Belongs to the INP1 family.</text>
</comment>
<dbReference type="EMBL" id="CP089275">
    <property type="protein sequence ID" value="USP75152.1"/>
    <property type="molecule type" value="Genomic_DNA"/>
</dbReference>
<feature type="region of interest" description="Disordered" evidence="6">
    <location>
        <begin position="1"/>
        <end position="44"/>
    </location>
</feature>
<feature type="compositionally biased region" description="Basic residues" evidence="6">
    <location>
        <begin position="209"/>
        <end position="219"/>
    </location>
</feature>
<evidence type="ECO:0000256" key="6">
    <source>
        <dbReference type="SAM" id="MobiDB-lite"/>
    </source>
</evidence>
<evidence type="ECO:0000313" key="8">
    <source>
        <dbReference type="Proteomes" id="UP001056012"/>
    </source>
</evidence>
<organism evidence="7 8">
    <name type="scientific">Curvularia clavata</name>
    <dbReference type="NCBI Taxonomy" id="95742"/>
    <lineage>
        <taxon>Eukaryota</taxon>
        <taxon>Fungi</taxon>
        <taxon>Dikarya</taxon>
        <taxon>Ascomycota</taxon>
        <taxon>Pezizomycotina</taxon>
        <taxon>Dothideomycetes</taxon>
        <taxon>Pleosporomycetidae</taxon>
        <taxon>Pleosporales</taxon>
        <taxon>Pleosporineae</taxon>
        <taxon>Pleosporaceae</taxon>
        <taxon>Curvularia</taxon>
    </lineage>
</organism>
<protein>
    <recommendedName>
        <fullName evidence="4">Inheritance of peroxisomes protein 1</fullName>
    </recommendedName>
</protein>
<proteinExistence type="inferred from homology"/>
<dbReference type="GO" id="GO:0045033">
    <property type="term" value="P:peroxisome inheritance"/>
    <property type="evidence" value="ECO:0007669"/>
    <property type="project" value="InterPro"/>
</dbReference>
<gene>
    <name evidence="7" type="ORF">yc1106_02426</name>
</gene>
<name>A0A9Q8Z3Q6_CURCL</name>
<evidence type="ECO:0000256" key="1">
    <source>
        <dbReference type="ARBA" id="ARBA00003594"/>
    </source>
</evidence>
<dbReference type="VEuPathDB" id="FungiDB:yc1106_02426"/>
<evidence type="ECO:0000256" key="3">
    <source>
        <dbReference type="ARBA" id="ARBA00010707"/>
    </source>
</evidence>
<feature type="compositionally biased region" description="Polar residues" evidence="6">
    <location>
        <begin position="239"/>
        <end position="256"/>
    </location>
</feature>
<dbReference type="AlphaFoldDB" id="A0A9Q8Z3Q6"/>
<evidence type="ECO:0000256" key="4">
    <source>
        <dbReference type="ARBA" id="ARBA00021397"/>
    </source>
</evidence>
<dbReference type="Pfam" id="PF12634">
    <property type="entry name" value="Inp1"/>
    <property type="match status" value="1"/>
</dbReference>
<evidence type="ECO:0000256" key="2">
    <source>
        <dbReference type="ARBA" id="ARBA00004421"/>
    </source>
</evidence>
<sequence length="612" mass="67303">MPLPASSQHPHDAPSALSVSNSTSGRRSFTMPARAAQRTASVPASTHSADGIETLFVCSDCKIFSFTTAGAARRPSPDRQGVAWQPIPWKTPTERTLAVGMSPHVLWRLMSVLRIYRVTASNVSFLNSGNLLHTIFPRSQCWCVDNQSVFVLRVRHDSYYRMELPFETDDDKAKVTHFKSVLAHVMQYERTQCPFRRGSGTEELQRPKSPPRKTVKRKPSGQAKKWILDKTWVPEQHGSRPSTSCTDRSFASTASSNDEDDRRSICTDSSEAVPEAPEIPFARTLPQPQALSLPTNVAPRRLSVAERASIFQGTRSVTAPIRTHRTASASILAPPMQRIVESPRAQPNGDSEKPVLERQVSDAGSMASSTDSFYSLDTVTTGTPSPKYLEAEPIVMNPWAAPFSAEQDEPRGRSTHRRHVSEATVRASSLERTDAPGPITPTVPYYPTATTIVSTDMRPSSAPSTPPLVSDSDNDSLGGASLDIATPPDAMRMKRLTGASQRRAFSPMPPTQNLFCPPKHSPSKEFTNALVRRTCEIVLGPPAHLVSMMLRIATTISNGIGLSAYRARRAEKIPCSWESDDEADWDEDDFGIPLNNLQNATLRRRTFSGDVD</sequence>
<feature type="region of interest" description="Disordered" evidence="6">
    <location>
        <begin position="342"/>
        <end position="370"/>
    </location>
</feature>
<dbReference type="GO" id="GO:0005780">
    <property type="term" value="C:extrinsic component of intraperoxisomal membrane"/>
    <property type="evidence" value="ECO:0007669"/>
    <property type="project" value="InterPro"/>
</dbReference>
<evidence type="ECO:0000313" key="7">
    <source>
        <dbReference type="EMBL" id="USP75152.1"/>
    </source>
</evidence>
<comment type="subcellular location">
    <subcellularLocation>
        <location evidence="2">Peroxisome membrane</location>
        <topology evidence="2">Peripheral membrane protein</topology>
    </subcellularLocation>
</comment>
<feature type="compositionally biased region" description="Basic and acidic residues" evidence="6">
    <location>
        <begin position="350"/>
        <end position="360"/>
    </location>
</feature>
<dbReference type="InterPro" id="IPR024758">
    <property type="entry name" value="Inp1"/>
</dbReference>
<reference evidence="7" key="1">
    <citation type="submission" date="2021-12" db="EMBL/GenBank/DDBJ databases">
        <title>Curvularia clavata genome.</title>
        <authorList>
            <person name="Cao Y."/>
        </authorList>
    </citation>
    <scope>NUCLEOTIDE SEQUENCE</scope>
    <source>
        <strain evidence="7">Yc1106</strain>
    </source>
</reference>
<evidence type="ECO:0000256" key="5">
    <source>
        <dbReference type="ARBA" id="ARBA00023136"/>
    </source>
</evidence>
<feature type="compositionally biased region" description="Polar residues" evidence="6">
    <location>
        <begin position="17"/>
        <end position="27"/>
    </location>
</feature>